<protein>
    <submittedName>
        <fullName evidence="3">TonB-dependent receptor plug domain-containing protein</fullName>
    </submittedName>
</protein>
<reference evidence="3" key="1">
    <citation type="submission" date="2023-07" db="EMBL/GenBank/DDBJ databases">
        <title>Brevundimonas soil sp. nov., isolated from the soil of chemical plant.</title>
        <authorList>
            <person name="Wu N."/>
        </authorList>
    </citation>
    <scope>NUCLEOTIDE SEQUENCE</scope>
    <source>
        <strain evidence="3">XZ-24</strain>
    </source>
</reference>
<dbReference type="InterPro" id="IPR012910">
    <property type="entry name" value="Plug_dom"/>
</dbReference>
<keyword evidence="4" id="KW-1185">Reference proteome</keyword>
<evidence type="ECO:0000313" key="4">
    <source>
        <dbReference type="Proteomes" id="UP001169063"/>
    </source>
</evidence>
<name>A0ABT8SN68_9CAUL</name>
<dbReference type="PANTHER" id="PTHR30069">
    <property type="entry name" value="TONB-DEPENDENT OUTER MEMBRANE RECEPTOR"/>
    <property type="match status" value="1"/>
</dbReference>
<dbReference type="EMBL" id="JAUKTR010000005">
    <property type="protein sequence ID" value="MDO1560021.1"/>
    <property type="molecule type" value="Genomic_DNA"/>
</dbReference>
<accession>A0ABT8SN68</accession>
<keyword evidence="3" id="KW-0675">Receptor</keyword>
<dbReference type="Gene3D" id="2.170.130.10">
    <property type="entry name" value="TonB-dependent receptor, plug domain"/>
    <property type="match status" value="1"/>
</dbReference>
<dbReference type="SUPFAM" id="SSF56935">
    <property type="entry name" value="Porins"/>
    <property type="match status" value="1"/>
</dbReference>
<feature type="domain" description="TonB-dependent receptor plug" evidence="2">
    <location>
        <begin position="50"/>
        <end position="137"/>
    </location>
</feature>
<evidence type="ECO:0000259" key="2">
    <source>
        <dbReference type="Pfam" id="PF07715"/>
    </source>
</evidence>
<sequence>MTALDLQRAARRRLIAPHTSGEIAVRPIRPAAVAAAALAAAGVAPAVAAQQAPSPIEVFPPEAFAAFNPSTALDMVNRVPGFDFQGGEAVRGLGGSAGNVLIDGRRPASKAETLGDVLGRVPAADVERIELIRGGAGGVDMQGYAVIANVVRRGIASVHGQSSIAIVLFPEDTTTWNLNHDVTRRERDQTLEISVALNNTLSSQGNADGRRIRIGSSPYDAEMTGAAMRYNANLRAAYATPWLGGDLRLRGSAAYTVPNTSEIIAYGPGAADVLETEAPRLTTEAGADFSRAFGPREASLTLLARREAGETRSTSRTASGEADFTTDSEYIETAARLKLIEQRGPAWGFDYGAEAAVNRLDSQTLYSLNGAAQTVPNANVVVQEIRGEVFAGLRWTGSAVGVEAALHAEASRLEEDGDVDLTKTFFYLKPRGVLTWRPSPLDVLTLSLERRVGQLDFNDFAASASFTTGTVDAGNADLQPDRRWQAELVWRRRFWDQGALVLTARHEAIEDVLDRVPVGAFDAVGNIGDGSRSTGRIDLTLPLDRLGLAGSQFRAEATWRDSSVRDPITGQQRMISGDIPREVSLFFSQELAFLNARWGLDLTAASESTAYRVFERRRTETGASVGLTYEQRFAGDYVLYAYIANLLDDSFVRDRTIYQGRREISPVAYRELRDAALPPWAYIRLRKRF</sequence>
<organism evidence="3 4">
    <name type="scientific">Peiella sedimenti</name>
    <dbReference type="NCBI Taxonomy" id="3061083"/>
    <lineage>
        <taxon>Bacteria</taxon>
        <taxon>Pseudomonadati</taxon>
        <taxon>Pseudomonadota</taxon>
        <taxon>Alphaproteobacteria</taxon>
        <taxon>Caulobacterales</taxon>
        <taxon>Caulobacteraceae</taxon>
        <taxon>Peiella</taxon>
    </lineage>
</organism>
<comment type="caution">
    <text evidence="3">The sequence shown here is derived from an EMBL/GenBank/DDBJ whole genome shotgun (WGS) entry which is preliminary data.</text>
</comment>
<evidence type="ECO:0000313" key="3">
    <source>
        <dbReference type="EMBL" id="MDO1560021.1"/>
    </source>
</evidence>
<evidence type="ECO:0000256" key="1">
    <source>
        <dbReference type="ARBA" id="ARBA00022729"/>
    </source>
</evidence>
<gene>
    <name evidence="3" type="ORF">Q0812_11345</name>
</gene>
<dbReference type="Pfam" id="PF07715">
    <property type="entry name" value="Plug"/>
    <property type="match status" value="1"/>
</dbReference>
<dbReference type="InterPro" id="IPR037066">
    <property type="entry name" value="Plug_dom_sf"/>
</dbReference>
<dbReference type="PANTHER" id="PTHR30069:SF29">
    <property type="entry name" value="HEMOGLOBIN AND HEMOGLOBIN-HAPTOGLOBIN-BINDING PROTEIN 1-RELATED"/>
    <property type="match status" value="1"/>
</dbReference>
<keyword evidence="1" id="KW-0732">Signal</keyword>
<dbReference type="InterPro" id="IPR039426">
    <property type="entry name" value="TonB-dep_rcpt-like"/>
</dbReference>
<dbReference type="Proteomes" id="UP001169063">
    <property type="component" value="Unassembled WGS sequence"/>
</dbReference>
<dbReference type="RefSeq" id="WP_302110453.1">
    <property type="nucleotide sequence ID" value="NZ_JAUKTR010000005.1"/>
</dbReference>
<proteinExistence type="predicted"/>